<evidence type="ECO:0000259" key="2">
    <source>
        <dbReference type="SMART" id="SM00860"/>
    </source>
</evidence>
<evidence type="ECO:0000313" key="4">
    <source>
        <dbReference type="Proteomes" id="UP001499987"/>
    </source>
</evidence>
<dbReference type="InterPro" id="IPR018958">
    <property type="entry name" value="Knr4/Smi1-like_dom"/>
</dbReference>
<keyword evidence="4" id="KW-1185">Reference proteome</keyword>
<name>A0ABN1TTD7_9ACTN</name>
<evidence type="ECO:0000313" key="3">
    <source>
        <dbReference type="EMBL" id="GAA1100929.1"/>
    </source>
</evidence>
<dbReference type="InterPro" id="IPR051873">
    <property type="entry name" value="KNR4/SMI1_regulator"/>
</dbReference>
<dbReference type="EMBL" id="BAAALD010000053">
    <property type="protein sequence ID" value="GAA1100929.1"/>
    <property type="molecule type" value="Genomic_DNA"/>
</dbReference>
<reference evidence="3 4" key="1">
    <citation type="journal article" date="2019" name="Int. J. Syst. Evol. Microbiol.">
        <title>The Global Catalogue of Microorganisms (GCM) 10K type strain sequencing project: providing services to taxonomists for standard genome sequencing and annotation.</title>
        <authorList>
            <consortium name="The Broad Institute Genomics Platform"/>
            <consortium name="The Broad Institute Genome Sequencing Center for Infectious Disease"/>
            <person name="Wu L."/>
            <person name="Ma J."/>
        </authorList>
    </citation>
    <scope>NUCLEOTIDE SEQUENCE [LARGE SCALE GENOMIC DNA]</scope>
    <source>
        <strain evidence="3 4">JCM 13002</strain>
    </source>
</reference>
<evidence type="ECO:0000256" key="1">
    <source>
        <dbReference type="SAM" id="MobiDB-lite"/>
    </source>
</evidence>
<comment type="caution">
    <text evidence="3">The sequence shown here is derived from an EMBL/GenBank/DDBJ whole genome shotgun (WGS) entry which is preliminary data.</text>
</comment>
<accession>A0ABN1TTD7</accession>
<organism evidence="3 4">
    <name type="scientific">Kitasatospora arboriphila</name>
    <dbReference type="NCBI Taxonomy" id="258052"/>
    <lineage>
        <taxon>Bacteria</taxon>
        <taxon>Bacillati</taxon>
        <taxon>Actinomycetota</taxon>
        <taxon>Actinomycetes</taxon>
        <taxon>Kitasatosporales</taxon>
        <taxon>Streptomycetaceae</taxon>
        <taxon>Kitasatospora</taxon>
    </lineage>
</organism>
<sequence length="213" mass="22361">MTQHPEGSVTASWRRIDAWPAVHAPAASAALRPPAGADAVEAAERALDVPFPAELRESLGCHDGATGWTGLLPEQSPLGAADIAEHGRMRLETAAGTDGLVTRPWDDEPWWHPLWVPRAESADGGVQVIDLRPGPGSGRLGWAGHSGGGDFSGAWPGLAAYLHEVSRALWHGGGVRGTYRPYLTADGDLWWDCAGDRPSPNGEPLTPAPVGPG</sequence>
<dbReference type="PANTHER" id="PTHR47432:SF1">
    <property type="entry name" value="CELL WALL ASSEMBLY REGULATOR SMI1"/>
    <property type="match status" value="1"/>
</dbReference>
<gene>
    <name evidence="3" type="ORF">GCM10009663_49500</name>
</gene>
<protein>
    <recommendedName>
        <fullName evidence="2">Knr4/Smi1-like domain-containing protein</fullName>
    </recommendedName>
</protein>
<feature type="domain" description="Knr4/Smi1-like" evidence="2">
    <location>
        <begin position="34"/>
        <end position="164"/>
    </location>
</feature>
<dbReference type="SMART" id="SM00860">
    <property type="entry name" value="SMI1_KNR4"/>
    <property type="match status" value="1"/>
</dbReference>
<dbReference type="PANTHER" id="PTHR47432">
    <property type="entry name" value="CELL WALL ASSEMBLY REGULATOR SMI1"/>
    <property type="match status" value="1"/>
</dbReference>
<proteinExistence type="predicted"/>
<dbReference type="Proteomes" id="UP001499987">
    <property type="component" value="Unassembled WGS sequence"/>
</dbReference>
<dbReference type="RefSeq" id="WP_344625866.1">
    <property type="nucleotide sequence ID" value="NZ_BAAALD010000053.1"/>
</dbReference>
<feature type="region of interest" description="Disordered" evidence="1">
    <location>
        <begin position="194"/>
        <end position="213"/>
    </location>
</feature>
<dbReference type="Pfam" id="PF09346">
    <property type="entry name" value="SMI1_KNR4"/>
    <property type="match status" value="1"/>
</dbReference>